<gene>
    <name evidence="1" type="ORF">UFOVP729_15</name>
</gene>
<name>A0A6J5NPW2_9CAUD</name>
<protein>
    <submittedName>
        <fullName evidence="1">Uncharacterized protein</fullName>
    </submittedName>
</protein>
<sequence>MNNQKVIELPASVNYTPEQALHSALKANLTDVMVLGYDEDGDLFVRSSKMNRAEGLFMTEKAKEWTMYGGLE</sequence>
<evidence type="ECO:0000313" key="1">
    <source>
        <dbReference type="EMBL" id="CAB4160812.1"/>
    </source>
</evidence>
<organism evidence="1">
    <name type="scientific">uncultured Caudovirales phage</name>
    <dbReference type="NCBI Taxonomy" id="2100421"/>
    <lineage>
        <taxon>Viruses</taxon>
        <taxon>Duplodnaviria</taxon>
        <taxon>Heunggongvirae</taxon>
        <taxon>Uroviricota</taxon>
        <taxon>Caudoviricetes</taxon>
        <taxon>Peduoviridae</taxon>
        <taxon>Maltschvirus</taxon>
        <taxon>Maltschvirus maltsch</taxon>
    </lineage>
</organism>
<dbReference type="EMBL" id="LR796700">
    <property type="protein sequence ID" value="CAB4160812.1"/>
    <property type="molecule type" value="Genomic_DNA"/>
</dbReference>
<reference evidence="1" key="1">
    <citation type="submission" date="2020-04" db="EMBL/GenBank/DDBJ databases">
        <authorList>
            <person name="Chiriac C."/>
            <person name="Salcher M."/>
            <person name="Ghai R."/>
            <person name="Kavagutti S V."/>
        </authorList>
    </citation>
    <scope>NUCLEOTIDE SEQUENCE</scope>
</reference>
<accession>A0A6J5NPW2</accession>
<proteinExistence type="predicted"/>